<gene>
    <name evidence="1" type="ORF">DFH07DRAFT_688225</name>
</gene>
<dbReference type="Proteomes" id="UP001215280">
    <property type="component" value="Unassembled WGS sequence"/>
</dbReference>
<name>A0AAD7JTK2_9AGAR</name>
<sequence>IRLFSGGAHPSSQIYYLDFYDTSCKEPRNAPEGYELWAVTGTSAVKLKSVEEHFKNEFGPLKPGQEKFVVGQGSSCFLVRPHHPNFMFSIPRCPEP</sequence>
<comment type="caution">
    <text evidence="1">The sequence shown here is derived from an EMBL/GenBank/DDBJ whole genome shotgun (WGS) entry which is preliminary data.</text>
</comment>
<evidence type="ECO:0000313" key="1">
    <source>
        <dbReference type="EMBL" id="KAJ7769224.1"/>
    </source>
</evidence>
<dbReference type="AlphaFoldDB" id="A0AAD7JTK2"/>
<dbReference type="EMBL" id="JARJLG010000026">
    <property type="protein sequence ID" value="KAJ7769224.1"/>
    <property type="molecule type" value="Genomic_DNA"/>
</dbReference>
<protein>
    <submittedName>
        <fullName evidence="1">Uncharacterized protein</fullName>
    </submittedName>
</protein>
<keyword evidence="2" id="KW-1185">Reference proteome</keyword>
<feature type="non-terminal residue" evidence="1">
    <location>
        <position position="1"/>
    </location>
</feature>
<reference evidence="1" key="1">
    <citation type="submission" date="2023-03" db="EMBL/GenBank/DDBJ databases">
        <title>Massive genome expansion in bonnet fungi (Mycena s.s.) driven by repeated elements and novel gene families across ecological guilds.</title>
        <authorList>
            <consortium name="Lawrence Berkeley National Laboratory"/>
            <person name="Harder C.B."/>
            <person name="Miyauchi S."/>
            <person name="Viragh M."/>
            <person name="Kuo A."/>
            <person name="Thoen E."/>
            <person name="Andreopoulos B."/>
            <person name="Lu D."/>
            <person name="Skrede I."/>
            <person name="Drula E."/>
            <person name="Henrissat B."/>
            <person name="Morin E."/>
            <person name="Kohler A."/>
            <person name="Barry K."/>
            <person name="LaButti K."/>
            <person name="Morin E."/>
            <person name="Salamov A."/>
            <person name="Lipzen A."/>
            <person name="Mereny Z."/>
            <person name="Hegedus B."/>
            <person name="Baldrian P."/>
            <person name="Stursova M."/>
            <person name="Weitz H."/>
            <person name="Taylor A."/>
            <person name="Grigoriev I.V."/>
            <person name="Nagy L.G."/>
            <person name="Martin F."/>
            <person name="Kauserud H."/>
        </authorList>
    </citation>
    <scope>NUCLEOTIDE SEQUENCE</scope>
    <source>
        <strain evidence="1">CBHHK188m</strain>
    </source>
</reference>
<evidence type="ECO:0000313" key="2">
    <source>
        <dbReference type="Proteomes" id="UP001215280"/>
    </source>
</evidence>
<proteinExistence type="predicted"/>
<feature type="non-terminal residue" evidence="1">
    <location>
        <position position="96"/>
    </location>
</feature>
<accession>A0AAD7JTK2</accession>
<organism evidence="1 2">
    <name type="scientific">Mycena maculata</name>
    <dbReference type="NCBI Taxonomy" id="230809"/>
    <lineage>
        <taxon>Eukaryota</taxon>
        <taxon>Fungi</taxon>
        <taxon>Dikarya</taxon>
        <taxon>Basidiomycota</taxon>
        <taxon>Agaricomycotina</taxon>
        <taxon>Agaricomycetes</taxon>
        <taxon>Agaricomycetidae</taxon>
        <taxon>Agaricales</taxon>
        <taxon>Marasmiineae</taxon>
        <taxon>Mycenaceae</taxon>
        <taxon>Mycena</taxon>
    </lineage>
</organism>